<dbReference type="Proteomes" id="UP000596857">
    <property type="component" value="Unassembled WGS sequence"/>
</dbReference>
<dbReference type="EMBL" id="WHOB01000088">
    <property type="protein sequence ID" value="NOU82911.1"/>
    <property type="molecule type" value="Genomic_DNA"/>
</dbReference>
<keyword evidence="2" id="KW-1185">Reference proteome</keyword>
<accession>A0ABX1YS53</accession>
<evidence type="ECO:0008006" key="3">
    <source>
        <dbReference type="Google" id="ProtNLM"/>
    </source>
</evidence>
<sequence length="752" mass="81094">MRSGEMGSEAGILNEQDYYRIVYGGWLGKNIGGTLGAPVEGVKELLQLDFYPELPDGPLENDDLDLQLVWLHALEQYGPGITAQQLGQEWVDHIFFPFDEYGYALTNLRRGLKPPLAGYFNNPFNNCMGSPIRSEIWAMVAPGMPEVAARYAYEDAITDHAGGEGVYGEMFFAALESAVFYEQDRDALIAIGMKFIPADCRTALAIKDLLRWHREGKDWLTARELILQHHGHSNFTDAPQNIAFTLLGWLYGTDFEDAILKAVNCGYDTDCTAATLASILGMILGPEGLPAKWVDPVGNRVVVSPPINGFPNPATLEELTERTIAMGKRVLAHAGSRIVVLPDLPTRLAAPDEARGSESIEELWTRDPGVDIRYLPEGSQQQHALLKLEIRYEGNDPGIGAGCRKQLQFTLTNQSNVPLALRSALEVPEGWKVVEQTQDQVNWSLASGESGLAAGKVAAGESDVAAGKETAWEHGVAAGKETAWEHGVAAGKETAWEHGVAAGKETAWENGVAAGKETAGENGVAAGKETAGENGVAAGKVTALENGLAAWTLAAGESRTWETVVTAGGNLQESTYPMQLKLTRLHNGAEWAAFRIPFTLVRANGWLVSGPDRTAEQPVWISGNRVRLDEAAGSQTEGWYTGRTALCNPLDREVCLAVSAPGAVRVKLDGRTVLDTPGAADALPAYHRGAEGQRIELQLSAGIHQLEVEALRGLEPLELYVLTVAPAETEQPGFCYSLNDLLLNLPLSSGSE</sequence>
<evidence type="ECO:0000313" key="2">
    <source>
        <dbReference type="Proteomes" id="UP000596857"/>
    </source>
</evidence>
<evidence type="ECO:0000313" key="1">
    <source>
        <dbReference type="EMBL" id="NOU82911.1"/>
    </source>
</evidence>
<name>A0ABX1YS53_9BACL</name>
<comment type="caution">
    <text evidence="1">The sequence shown here is derived from an EMBL/GenBank/DDBJ whole genome shotgun (WGS) entry which is preliminary data.</text>
</comment>
<proteinExistence type="predicted"/>
<reference evidence="1 2" key="1">
    <citation type="submission" date="2019-10" db="EMBL/GenBank/DDBJ databases">
        <title>Description of Paenibacillus terricola sp. nov.</title>
        <authorList>
            <person name="Carlier A."/>
            <person name="Qi S."/>
        </authorList>
    </citation>
    <scope>NUCLEOTIDE SEQUENCE [LARGE SCALE GENOMIC DNA]</scope>
    <source>
        <strain evidence="1 2">LMG 31459</strain>
    </source>
</reference>
<gene>
    <name evidence="1" type="ORF">GC101_29025</name>
</gene>
<dbReference type="SUPFAM" id="SSF101478">
    <property type="entry name" value="ADP-ribosylglycohydrolase"/>
    <property type="match status" value="1"/>
</dbReference>
<protein>
    <recommendedName>
        <fullName evidence="3">ADP-ribosylglycohydrolase</fullName>
    </recommendedName>
</protein>
<organism evidence="1 2">
    <name type="scientific">Paenibacillus phytohabitans</name>
    <dbReference type="NCBI Taxonomy" id="2654978"/>
    <lineage>
        <taxon>Bacteria</taxon>
        <taxon>Bacillati</taxon>
        <taxon>Bacillota</taxon>
        <taxon>Bacilli</taxon>
        <taxon>Bacillales</taxon>
        <taxon>Paenibacillaceae</taxon>
        <taxon>Paenibacillus</taxon>
    </lineage>
</organism>
<dbReference type="Gene3D" id="1.10.4080.10">
    <property type="entry name" value="ADP-ribosylation/Crystallin J1"/>
    <property type="match status" value="1"/>
</dbReference>
<dbReference type="InterPro" id="IPR005502">
    <property type="entry name" value="Ribosyl_crysJ1"/>
</dbReference>
<dbReference type="InterPro" id="IPR036705">
    <property type="entry name" value="Ribosyl_crysJ1_sf"/>
</dbReference>
<dbReference type="Pfam" id="PF03747">
    <property type="entry name" value="ADP_ribosyl_GH"/>
    <property type="match status" value="1"/>
</dbReference>